<sequence length="77" mass="7985">MNSQKEMGLPARAAMPRTTTLALAPMAVALPPKSAPRARGYQRASEWVGSAMSLVSPNTSGIIRSRNTAGGLTSSSL</sequence>
<organism evidence="2 3">
    <name type="scientific">Amycolatopsis regifaucium</name>
    <dbReference type="NCBI Taxonomy" id="546365"/>
    <lineage>
        <taxon>Bacteria</taxon>
        <taxon>Bacillati</taxon>
        <taxon>Actinomycetota</taxon>
        <taxon>Actinomycetes</taxon>
        <taxon>Pseudonocardiales</taxon>
        <taxon>Pseudonocardiaceae</taxon>
        <taxon>Amycolatopsis</taxon>
    </lineage>
</organism>
<proteinExistence type="predicted"/>
<gene>
    <name evidence="2" type="ORF">AVL48_16360</name>
</gene>
<reference evidence="2 3" key="1">
    <citation type="submission" date="2015-12" db="EMBL/GenBank/DDBJ databases">
        <title>Amycolatopsis regifaucium genome sequencing and assembly.</title>
        <authorList>
            <person name="Mayilraj S."/>
        </authorList>
    </citation>
    <scope>NUCLEOTIDE SEQUENCE [LARGE SCALE GENOMIC DNA]</scope>
    <source>
        <strain evidence="2 3">GY080</strain>
    </source>
</reference>
<evidence type="ECO:0000256" key="1">
    <source>
        <dbReference type="SAM" id="MobiDB-lite"/>
    </source>
</evidence>
<evidence type="ECO:0000313" key="2">
    <source>
        <dbReference type="EMBL" id="KZB79177.1"/>
    </source>
</evidence>
<comment type="caution">
    <text evidence="2">The sequence shown here is derived from an EMBL/GenBank/DDBJ whole genome shotgun (WGS) entry which is preliminary data.</text>
</comment>
<protein>
    <submittedName>
        <fullName evidence="2">Uncharacterized protein</fullName>
    </submittedName>
</protein>
<dbReference type="AlphaFoldDB" id="A0A154M479"/>
<dbReference type="EMBL" id="LQCI01000052">
    <property type="protein sequence ID" value="KZB79177.1"/>
    <property type="molecule type" value="Genomic_DNA"/>
</dbReference>
<feature type="region of interest" description="Disordered" evidence="1">
    <location>
        <begin position="58"/>
        <end position="77"/>
    </location>
</feature>
<evidence type="ECO:0000313" key="3">
    <source>
        <dbReference type="Proteomes" id="UP000076321"/>
    </source>
</evidence>
<accession>A0A154M479</accession>
<name>A0A154M479_9PSEU</name>
<dbReference type="Proteomes" id="UP000076321">
    <property type="component" value="Unassembled WGS sequence"/>
</dbReference>